<dbReference type="OrthoDB" id="5813110at2759"/>
<accession>A0A2G5SNQ0</accession>
<dbReference type="Proteomes" id="UP000230233">
    <property type="component" value="Chromosome X"/>
</dbReference>
<dbReference type="STRING" id="1611254.A0A2G5SNQ0"/>
<gene>
    <name evidence="2" type="primary">Cnig_chr_X.g23119</name>
    <name evidence="2" type="ORF">B9Z55_023119</name>
</gene>
<dbReference type="CDD" id="cd01165">
    <property type="entry name" value="BTB_POZ"/>
    <property type="match status" value="1"/>
</dbReference>
<dbReference type="Pfam" id="PF00651">
    <property type="entry name" value="BTB"/>
    <property type="match status" value="1"/>
</dbReference>
<dbReference type="InterPro" id="IPR000210">
    <property type="entry name" value="BTB/POZ_dom"/>
</dbReference>
<dbReference type="SMART" id="SM00225">
    <property type="entry name" value="BTB"/>
    <property type="match status" value="1"/>
</dbReference>
<feature type="domain" description="BTB" evidence="1">
    <location>
        <begin position="2"/>
        <end position="70"/>
    </location>
</feature>
<name>A0A2G5SNQ0_9PELO</name>
<dbReference type="InterPro" id="IPR011333">
    <property type="entry name" value="SKP1/BTB/POZ_sf"/>
</dbReference>
<evidence type="ECO:0000313" key="3">
    <source>
        <dbReference type="Proteomes" id="UP000230233"/>
    </source>
</evidence>
<dbReference type="Gene3D" id="3.30.710.10">
    <property type="entry name" value="Potassium Channel Kv1.1, Chain A"/>
    <property type="match status" value="1"/>
</dbReference>
<dbReference type="AlphaFoldDB" id="A0A2G5SNQ0"/>
<reference evidence="3" key="1">
    <citation type="submission" date="2017-10" db="EMBL/GenBank/DDBJ databases">
        <title>Rapid genome shrinkage in a self-fertile nematode reveals novel sperm competition proteins.</title>
        <authorList>
            <person name="Yin D."/>
            <person name="Schwarz E.M."/>
            <person name="Thomas C.G."/>
            <person name="Felde R.L."/>
            <person name="Korf I.F."/>
            <person name="Cutter A.D."/>
            <person name="Schartner C.M."/>
            <person name="Ralston E.J."/>
            <person name="Meyer B.J."/>
            <person name="Haag E.S."/>
        </authorList>
    </citation>
    <scope>NUCLEOTIDE SEQUENCE [LARGE SCALE GENOMIC DNA]</scope>
    <source>
        <strain evidence="3">JU1422</strain>
    </source>
</reference>
<protein>
    <recommendedName>
        <fullName evidence="1">BTB domain-containing protein</fullName>
    </recommendedName>
</protein>
<comment type="caution">
    <text evidence="2">The sequence shown here is derived from an EMBL/GenBank/DDBJ whole genome shotgun (WGS) entry which is preliminary data.</text>
</comment>
<proteinExistence type="predicted"/>
<dbReference type="PROSITE" id="PS50097">
    <property type="entry name" value="BTB"/>
    <property type="match status" value="1"/>
</dbReference>
<evidence type="ECO:0000313" key="2">
    <source>
        <dbReference type="EMBL" id="PIC16549.1"/>
    </source>
</evidence>
<evidence type="ECO:0000259" key="1">
    <source>
        <dbReference type="PROSITE" id="PS50097"/>
    </source>
</evidence>
<dbReference type="PANTHER" id="PTHR22744:SF14">
    <property type="entry name" value="BTB DOMAIN-CONTAINING PROTEIN-RELATED"/>
    <property type="match status" value="1"/>
</dbReference>
<sequence>MTDAVLVVEGKRIHVNKTFLSIHSDYFKALFSKNFKEGNQNSEIEISEVSYNDFGLLCSSFYPNHQYPNDKTVERLLMNARRFLLSSVTLSVEHHLLHHSRIAFERILWLADEYTIPKLLENCIREIDSLVKVKKLERSKENEKLSDKTKLLLLERILKLI</sequence>
<organism evidence="2 3">
    <name type="scientific">Caenorhabditis nigoni</name>
    <dbReference type="NCBI Taxonomy" id="1611254"/>
    <lineage>
        <taxon>Eukaryota</taxon>
        <taxon>Metazoa</taxon>
        <taxon>Ecdysozoa</taxon>
        <taxon>Nematoda</taxon>
        <taxon>Chromadorea</taxon>
        <taxon>Rhabditida</taxon>
        <taxon>Rhabditina</taxon>
        <taxon>Rhabditomorpha</taxon>
        <taxon>Rhabditoidea</taxon>
        <taxon>Rhabditidae</taxon>
        <taxon>Peloderinae</taxon>
        <taxon>Caenorhabditis</taxon>
    </lineage>
</organism>
<dbReference type="PANTHER" id="PTHR22744">
    <property type="entry name" value="HELIX LOOP HELIX PROTEIN 21-RELATED"/>
    <property type="match status" value="1"/>
</dbReference>
<dbReference type="EMBL" id="PDUG01000006">
    <property type="protein sequence ID" value="PIC16549.1"/>
    <property type="molecule type" value="Genomic_DNA"/>
</dbReference>
<keyword evidence="3" id="KW-1185">Reference proteome</keyword>
<dbReference type="SUPFAM" id="SSF54695">
    <property type="entry name" value="POZ domain"/>
    <property type="match status" value="1"/>
</dbReference>